<reference evidence="6 7" key="1">
    <citation type="submission" date="2018-08" db="EMBL/GenBank/DDBJ databases">
        <title>Comparative genomics of wild bee and flower associated Lactobacillus reveals potential adaptation to the bee host.</title>
        <authorList>
            <person name="Vuong H.Q."/>
            <person name="Mcfrederick Q.S."/>
        </authorList>
    </citation>
    <scope>NUCLEOTIDE SEQUENCE [LARGE SCALE GENOMIC DNA]</scope>
    <source>
        <strain evidence="6 7">HV_04</strain>
    </source>
</reference>
<dbReference type="PROSITE" id="PS50893">
    <property type="entry name" value="ABC_TRANSPORTER_2"/>
    <property type="match status" value="1"/>
</dbReference>
<dbReference type="GO" id="GO:0005524">
    <property type="term" value="F:ATP binding"/>
    <property type="evidence" value="ECO:0007669"/>
    <property type="project" value="UniProtKB-KW"/>
</dbReference>
<evidence type="ECO:0000313" key="6">
    <source>
        <dbReference type="EMBL" id="TPR12315.1"/>
    </source>
</evidence>
<dbReference type="InterPro" id="IPR003439">
    <property type="entry name" value="ABC_transporter-like_ATP-bd"/>
</dbReference>
<proteinExistence type="inferred from homology"/>
<evidence type="ECO:0000256" key="4">
    <source>
        <dbReference type="ARBA" id="ARBA00022840"/>
    </source>
</evidence>
<keyword evidence="4 6" id="KW-0067">ATP-binding</keyword>
<dbReference type="PANTHER" id="PTHR42711:SF5">
    <property type="entry name" value="ABC TRANSPORTER ATP-BINDING PROTEIN NATA"/>
    <property type="match status" value="1"/>
</dbReference>
<comment type="similarity">
    <text evidence="1">Belongs to the ABC transporter superfamily.</text>
</comment>
<evidence type="ECO:0000313" key="7">
    <source>
        <dbReference type="Proteomes" id="UP000767392"/>
    </source>
</evidence>
<keyword evidence="2" id="KW-0813">Transport</keyword>
<accession>A0ABY2YSR6</accession>
<sequence length="313" mass="35674">MIVNFENVSKKIGSNYILENINFDIKKGHVFALLGPNGAGKTTTLRLITGLLSATNGEVKVFGKKISSNKNNKIRQNIGIQNDCSLYEKLTVNQNLKFWGKLYGIDSNKIKDKINELTNIFKMNNKLNSKVSTLSKGMKQKVLIMRAIMHEPRLLILDEPTSGLDPQMIEDVISYLDVLVKKFNTSILMATHQLQGLEDFVDDIAIINSGKLMLNGNAKKLINNRWKNYVYEIDSDHNDIALNICLKYGNSYIKNGKLLTECIKRNEISNISKALFDYGLNIYGIVEHKHTIKDMYFETIKGEMNEYSYKNYI</sequence>
<dbReference type="EMBL" id="QUAM01000009">
    <property type="protein sequence ID" value="TPR12315.1"/>
    <property type="molecule type" value="Genomic_DNA"/>
</dbReference>
<dbReference type="CDD" id="cd03230">
    <property type="entry name" value="ABC_DR_subfamily_A"/>
    <property type="match status" value="1"/>
</dbReference>
<evidence type="ECO:0000256" key="2">
    <source>
        <dbReference type="ARBA" id="ARBA00022448"/>
    </source>
</evidence>
<evidence type="ECO:0000256" key="3">
    <source>
        <dbReference type="ARBA" id="ARBA00022741"/>
    </source>
</evidence>
<feature type="domain" description="ABC transporter" evidence="5">
    <location>
        <begin position="3"/>
        <end position="234"/>
    </location>
</feature>
<protein>
    <submittedName>
        <fullName evidence="6">ABC transporter ATP-binding protein</fullName>
    </submittedName>
</protein>
<keyword evidence="7" id="KW-1185">Reference proteome</keyword>
<dbReference type="InterPro" id="IPR003593">
    <property type="entry name" value="AAA+_ATPase"/>
</dbReference>
<dbReference type="SMART" id="SM00382">
    <property type="entry name" value="AAA"/>
    <property type="match status" value="1"/>
</dbReference>
<dbReference type="PANTHER" id="PTHR42711">
    <property type="entry name" value="ABC TRANSPORTER ATP-BINDING PROTEIN"/>
    <property type="match status" value="1"/>
</dbReference>
<gene>
    <name evidence="6" type="ORF">DY048_07920</name>
</gene>
<evidence type="ECO:0000256" key="1">
    <source>
        <dbReference type="ARBA" id="ARBA00005417"/>
    </source>
</evidence>
<comment type="caution">
    <text evidence="6">The sequence shown here is derived from an EMBL/GenBank/DDBJ whole genome shotgun (WGS) entry which is preliminary data.</text>
</comment>
<keyword evidence="3" id="KW-0547">Nucleotide-binding</keyword>
<organism evidence="6 7">
    <name type="scientific">Apilactobacillus timberlakei</name>
    <dbReference type="NCBI Taxonomy" id="2008380"/>
    <lineage>
        <taxon>Bacteria</taxon>
        <taxon>Bacillati</taxon>
        <taxon>Bacillota</taxon>
        <taxon>Bacilli</taxon>
        <taxon>Lactobacillales</taxon>
        <taxon>Lactobacillaceae</taxon>
        <taxon>Apilactobacillus</taxon>
    </lineage>
</organism>
<dbReference type="InterPro" id="IPR050763">
    <property type="entry name" value="ABC_transporter_ATP-binding"/>
</dbReference>
<name>A0ABY2YSR6_9LACO</name>
<dbReference type="Pfam" id="PF00005">
    <property type="entry name" value="ABC_tran"/>
    <property type="match status" value="1"/>
</dbReference>
<dbReference type="InterPro" id="IPR027417">
    <property type="entry name" value="P-loop_NTPase"/>
</dbReference>
<dbReference type="Gene3D" id="3.40.50.300">
    <property type="entry name" value="P-loop containing nucleotide triphosphate hydrolases"/>
    <property type="match status" value="1"/>
</dbReference>
<dbReference type="Proteomes" id="UP000767392">
    <property type="component" value="Unassembled WGS sequence"/>
</dbReference>
<dbReference type="SUPFAM" id="SSF52540">
    <property type="entry name" value="P-loop containing nucleoside triphosphate hydrolases"/>
    <property type="match status" value="1"/>
</dbReference>
<evidence type="ECO:0000259" key="5">
    <source>
        <dbReference type="PROSITE" id="PS50893"/>
    </source>
</evidence>
<dbReference type="RefSeq" id="WP_105988472.1">
    <property type="nucleotide sequence ID" value="NZ_POST01000008.1"/>
</dbReference>